<reference evidence="1" key="1">
    <citation type="submission" date="2019-04" db="EMBL/GenBank/DDBJ databases">
        <title>Draft genome sequences of Streptomyces avermitilis MC3.</title>
        <authorList>
            <person name="Komaki H."/>
            <person name="Tamura T."/>
            <person name="Hosoyama A."/>
        </authorList>
    </citation>
    <scope>NUCLEOTIDE SEQUENCE</scope>
    <source>
        <strain evidence="1">MC3</strain>
    </source>
</reference>
<protein>
    <submittedName>
        <fullName evidence="1">Uncharacterized protein</fullName>
    </submittedName>
</protein>
<name>A0A499VLC5_STRAX</name>
<accession>A0A499VLC5</accession>
<proteinExistence type="predicted"/>
<dbReference type="EMBL" id="AP019621">
    <property type="protein sequence ID" value="BBJ55184.1"/>
    <property type="molecule type" value="Genomic_DNA"/>
</dbReference>
<sequence length="73" mass="7774">MRADVLRELDVVADHEADAEAVQLRLHHRLVARREVVALEAAEEVGLAVVGEPGAVGRDQLGGVEDLLARALG</sequence>
<organism evidence="1">
    <name type="scientific">Streptomyces avermitilis</name>
    <dbReference type="NCBI Taxonomy" id="33903"/>
    <lineage>
        <taxon>Bacteria</taxon>
        <taxon>Bacillati</taxon>
        <taxon>Actinomycetota</taxon>
        <taxon>Actinomycetes</taxon>
        <taxon>Kitasatosporales</taxon>
        <taxon>Streptomycetaceae</taxon>
        <taxon>Streptomyces</taxon>
    </lineage>
</organism>
<dbReference type="AlphaFoldDB" id="A0A499VLC5"/>
<gene>
    <name evidence="1" type="ORF">SAVMC3_78130</name>
</gene>
<evidence type="ECO:0000313" key="1">
    <source>
        <dbReference type="EMBL" id="BBJ55184.1"/>
    </source>
</evidence>